<dbReference type="InterPro" id="IPR050486">
    <property type="entry name" value="Mannose-1P_guanyltransferase"/>
</dbReference>
<dbReference type="SUPFAM" id="SSF53448">
    <property type="entry name" value="Nucleotide-diphospho-sugar transferases"/>
    <property type="match status" value="1"/>
</dbReference>
<feature type="domain" description="Nucleotidyl transferase" evidence="1">
    <location>
        <begin position="6"/>
        <end position="87"/>
    </location>
</feature>
<evidence type="ECO:0000259" key="1">
    <source>
        <dbReference type="Pfam" id="PF00483"/>
    </source>
</evidence>
<name>A0A933GJE3_UNCTE</name>
<proteinExistence type="predicted"/>
<accession>A0A933GJE3</accession>
<sequence length="90" mass="10200">MKEQIALVLAGGRGERLWPYTKDRPKPMVSINGQPLLYYHLSWLKSGGVRTVYILCGYKHEVIERHFSSGKSIGMQIHYVVEDEPLGRGG</sequence>
<dbReference type="InterPro" id="IPR029044">
    <property type="entry name" value="Nucleotide-diphossugar_trans"/>
</dbReference>
<dbReference type="GO" id="GO:0016740">
    <property type="term" value="F:transferase activity"/>
    <property type="evidence" value="ECO:0007669"/>
    <property type="project" value="UniProtKB-KW"/>
</dbReference>
<gene>
    <name evidence="2" type="ORF">HY730_00970</name>
</gene>
<comment type="caution">
    <text evidence="2">The sequence shown here is derived from an EMBL/GenBank/DDBJ whole genome shotgun (WGS) entry which is preliminary data.</text>
</comment>
<dbReference type="Proteomes" id="UP000772181">
    <property type="component" value="Unassembled WGS sequence"/>
</dbReference>
<dbReference type="InterPro" id="IPR005835">
    <property type="entry name" value="NTP_transferase_dom"/>
</dbReference>
<reference evidence="2" key="1">
    <citation type="submission" date="2020-07" db="EMBL/GenBank/DDBJ databases">
        <title>Huge and variable diversity of episymbiotic CPR bacteria and DPANN archaea in groundwater ecosystems.</title>
        <authorList>
            <person name="He C.Y."/>
            <person name="Keren R."/>
            <person name="Whittaker M."/>
            <person name="Farag I.F."/>
            <person name="Doudna J."/>
            <person name="Cate J.H.D."/>
            <person name="Banfield J.F."/>
        </authorList>
    </citation>
    <scope>NUCLEOTIDE SEQUENCE</scope>
    <source>
        <strain evidence="2">NC_groundwater_1482_Ag_S-0.65um_47_24</strain>
    </source>
</reference>
<evidence type="ECO:0000313" key="2">
    <source>
        <dbReference type="EMBL" id="MBI4594933.1"/>
    </source>
</evidence>
<keyword evidence="2" id="KW-0808">Transferase</keyword>
<dbReference type="AlphaFoldDB" id="A0A933GJE3"/>
<feature type="non-terminal residue" evidence="2">
    <location>
        <position position="90"/>
    </location>
</feature>
<organism evidence="2 3">
    <name type="scientific">Tectimicrobiota bacterium</name>
    <dbReference type="NCBI Taxonomy" id="2528274"/>
    <lineage>
        <taxon>Bacteria</taxon>
        <taxon>Pseudomonadati</taxon>
        <taxon>Nitrospinota/Tectimicrobiota group</taxon>
        <taxon>Candidatus Tectimicrobiota</taxon>
    </lineage>
</organism>
<protein>
    <submittedName>
        <fullName evidence="2">NTP transferase domain-containing protein</fullName>
    </submittedName>
</protein>
<dbReference type="EMBL" id="JACQWF010000045">
    <property type="protein sequence ID" value="MBI4594933.1"/>
    <property type="molecule type" value="Genomic_DNA"/>
</dbReference>
<evidence type="ECO:0000313" key="3">
    <source>
        <dbReference type="Proteomes" id="UP000772181"/>
    </source>
</evidence>
<dbReference type="Pfam" id="PF00483">
    <property type="entry name" value="NTP_transferase"/>
    <property type="match status" value="1"/>
</dbReference>
<dbReference type="Gene3D" id="3.90.550.10">
    <property type="entry name" value="Spore Coat Polysaccharide Biosynthesis Protein SpsA, Chain A"/>
    <property type="match status" value="1"/>
</dbReference>
<dbReference type="PANTHER" id="PTHR22572">
    <property type="entry name" value="SUGAR-1-PHOSPHATE GUANYL TRANSFERASE"/>
    <property type="match status" value="1"/>
</dbReference>